<dbReference type="InterPro" id="IPR030887">
    <property type="entry name" value="Beta-barrel_YaiO"/>
</dbReference>
<evidence type="ECO:0000313" key="3">
    <source>
        <dbReference type="Proteomes" id="UP001528920"/>
    </source>
</evidence>
<reference evidence="2 3" key="1">
    <citation type="submission" date="2022-01" db="EMBL/GenBank/DDBJ databases">
        <title>Labilibaculum sp. nov, a marine bacterium isolated from Antarctica.</title>
        <authorList>
            <person name="Dai W."/>
        </authorList>
    </citation>
    <scope>NUCLEOTIDE SEQUENCE [LARGE SCALE GENOMIC DNA]</scope>
    <source>
        <strain evidence="2 3">DW002</strain>
    </source>
</reference>
<dbReference type="SUPFAM" id="SSF48452">
    <property type="entry name" value="TPR-like"/>
    <property type="match status" value="1"/>
</dbReference>
<dbReference type="InterPro" id="IPR011990">
    <property type="entry name" value="TPR-like_helical_dom_sf"/>
</dbReference>
<name>A0ABT5VRR2_9BACT</name>
<gene>
    <name evidence="2" type="ORF">L3049_04230</name>
</gene>
<keyword evidence="3" id="KW-1185">Reference proteome</keyword>
<evidence type="ECO:0000259" key="1">
    <source>
        <dbReference type="Pfam" id="PF19413"/>
    </source>
</evidence>
<sequence length="431" mass="50354">MIRILSLFIVLLNVICLVNFASAQNDIGKIASVSGEFQRAKELAFSGKKAEARSICYRILEENPKYYDARILIGRTFSWEKNFDSARVELDKVLKEDLDNKDAVMAMIDLESWAGNPSKAIFYCEYGQSFFPNDELFLVKKAKLYQNTGNDRKSMQTLDELLELNPGSEEGVALLKKYRSSKMIYKAVYKHDFEYFNEPYERRWHLSSFQLARRNSWGSLIAKINLGDLISSGESFWSNEVSKQFELDAYPKISKKSYAYLSYGYSPDNLFPRHRAGAELYRKLPKSFEISAGLRFLQFDSDSGSKDIYIYTASLGKYYRNYWFNFRTYLTPKNSEVSQSYWLSVRRYLRNAKNYFGLQLGTGVSPDEPKGNISSFDTYNYKSQKIRLSYQDRLFTDRFIYLLRLGYEKEEYLVDVKRDVISLSLKLSYQF</sequence>
<protein>
    <submittedName>
        <fullName evidence="2">YaiO family outer membrane beta-barrel protein</fullName>
    </submittedName>
</protein>
<dbReference type="Pfam" id="PF19413">
    <property type="entry name" value="YaiO"/>
    <property type="match status" value="1"/>
</dbReference>
<dbReference type="Proteomes" id="UP001528920">
    <property type="component" value="Unassembled WGS sequence"/>
</dbReference>
<comment type="caution">
    <text evidence="2">The sequence shown here is derived from an EMBL/GenBank/DDBJ whole genome shotgun (WGS) entry which is preliminary data.</text>
</comment>
<accession>A0ABT5VRR2</accession>
<dbReference type="Pfam" id="PF14559">
    <property type="entry name" value="TPR_19"/>
    <property type="match status" value="1"/>
</dbReference>
<dbReference type="EMBL" id="JAKJSC010000001">
    <property type="protein sequence ID" value="MDE5417208.1"/>
    <property type="molecule type" value="Genomic_DNA"/>
</dbReference>
<dbReference type="NCBIfam" id="TIGR04390">
    <property type="entry name" value="OMP_YaiO_dom"/>
    <property type="match status" value="1"/>
</dbReference>
<evidence type="ECO:0000313" key="2">
    <source>
        <dbReference type="EMBL" id="MDE5417208.1"/>
    </source>
</evidence>
<dbReference type="RefSeq" id="WP_275108545.1">
    <property type="nucleotide sequence ID" value="NZ_JAKJSC010000001.1"/>
</dbReference>
<proteinExistence type="predicted"/>
<feature type="domain" description="YaiO beta-barrel" evidence="1">
    <location>
        <begin position="190"/>
        <end position="368"/>
    </location>
</feature>
<dbReference type="Gene3D" id="1.25.40.10">
    <property type="entry name" value="Tetratricopeptide repeat domain"/>
    <property type="match status" value="1"/>
</dbReference>
<organism evidence="2 3">
    <name type="scientific">Paralabilibaculum antarcticum</name>
    <dbReference type="NCBI Taxonomy" id="2912572"/>
    <lineage>
        <taxon>Bacteria</taxon>
        <taxon>Pseudomonadati</taxon>
        <taxon>Bacteroidota</taxon>
        <taxon>Bacteroidia</taxon>
        <taxon>Marinilabiliales</taxon>
        <taxon>Marinifilaceae</taxon>
        <taxon>Paralabilibaculum</taxon>
    </lineage>
</organism>